<keyword evidence="2 7" id="KW-0378">Hydrolase</keyword>
<dbReference type="PANTHER" id="PTHR47799:SF1">
    <property type="entry name" value="OMEGA-AMIDASE YAFV"/>
    <property type="match status" value="1"/>
</dbReference>
<comment type="caution">
    <text evidence="7">The sequence shown here is derived from an EMBL/GenBank/DDBJ whole genome shotgun (WGS) entry which is preliminary data.</text>
</comment>
<evidence type="ECO:0000313" key="8">
    <source>
        <dbReference type="Proteomes" id="UP000010408"/>
    </source>
</evidence>
<comment type="catalytic activity">
    <reaction evidence="4">
        <text>a monoamide of a dicarboxylate + H2O = a dicarboxylate + NH4(+)</text>
        <dbReference type="Rhea" id="RHEA:11716"/>
        <dbReference type="ChEBI" id="CHEBI:15377"/>
        <dbReference type="ChEBI" id="CHEBI:28938"/>
        <dbReference type="ChEBI" id="CHEBI:28965"/>
        <dbReference type="ChEBI" id="CHEBI:77450"/>
        <dbReference type="EC" id="3.5.1.3"/>
    </reaction>
</comment>
<evidence type="ECO:0000256" key="4">
    <source>
        <dbReference type="ARBA" id="ARBA00052904"/>
    </source>
</evidence>
<dbReference type="PATRIC" id="fig|1127696.3.peg.1530"/>
<dbReference type="GO" id="GO:0106008">
    <property type="term" value="F:2-oxoglutaramate amidase activity"/>
    <property type="evidence" value="ECO:0007669"/>
    <property type="project" value="TreeGrafter"/>
</dbReference>
<evidence type="ECO:0000259" key="6">
    <source>
        <dbReference type="PROSITE" id="PS50263"/>
    </source>
</evidence>
<dbReference type="RefSeq" id="WP_005467828.1">
    <property type="nucleotide sequence ID" value="NZ_KB291032.1"/>
</dbReference>
<reference evidence="7 8" key="1">
    <citation type="submission" date="2012-05" db="EMBL/GenBank/DDBJ databases">
        <authorList>
            <person name="Weinstock G."/>
            <person name="Sodergren E."/>
            <person name="Lobos E.A."/>
            <person name="Fulton L."/>
            <person name="Fulton R."/>
            <person name="Courtney L."/>
            <person name="Fronick C."/>
            <person name="O'Laughlin M."/>
            <person name="Godfrey J."/>
            <person name="Wilson R.M."/>
            <person name="Miner T."/>
            <person name="Farmer C."/>
            <person name="Delehaunty K."/>
            <person name="Cordes M."/>
            <person name="Minx P."/>
            <person name="Tomlinson C."/>
            <person name="Chen J."/>
            <person name="Wollam A."/>
            <person name="Pepin K.H."/>
            <person name="Bhonagiri V."/>
            <person name="Zhang X."/>
            <person name="Suruliraj S."/>
            <person name="Warren W."/>
            <person name="Mitreva M."/>
            <person name="Mardis E.R."/>
            <person name="Wilson R.K."/>
        </authorList>
    </citation>
    <scope>NUCLEOTIDE SEQUENCE [LARGE SCALE GENOMIC DNA]</scope>
    <source>
        <strain evidence="7 8">F0037</strain>
    </source>
</reference>
<evidence type="ECO:0000256" key="2">
    <source>
        <dbReference type="ARBA" id="ARBA00022801"/>
    </source>
</evidence>
<dbReference type="HOGENOM" id="CLU_030130_3_7_10"/>
<dbReference type="GO" id="GO:0050152">
    <property type="term" value="F:omega-amidase activity"/>
    <property type="evidence" value="ECO:0007669"/>
    <property type="project" value="UniProtKB-EC"/>
</dbReference>
<sequence>MPNQTPSPIRIAVVQCTILWNDISGNCQQIERYVQQLQGQADLIIFPETITTGFSAEAAQRADSQKGEVYTFLQKIASEYQVALAGSYLTEWGEGKVYNMFFLFDQEGKAQLQPKRHLFAPGGERAFVSPAMERTIFTFHGWRILPVICYDMRFPVWCRNRQNEYDLMICVANWPRPRRRVFSTLLRARAMENLCYAIGVNRVGEDPQGLVYTGDSAILNARGETLAEAKASQEEILLTSLDYTPLSELRHKFPVWEDADSFTLRLN</sequence>
<comment type="similarity">
    <text evidence="1">Belongs to the carbon-nitrogen hydrolase superfamily. NIT1/NIT2 family.</text>
</comment>
<dbReference type="STRING" id="1127696.HMPREF9134_01691"/>
<evidence type="ECO:0000313" key="7">
    <source>
        <dbReference type="EMBL" id="EKY00357.1"/>
    </source>
</evidence>
<dbReference type="InterPro" id="IPR003010">
    <property type="entry name" value="C-N_Hydrolase"/>
</dbReference>
<proteinExistence type="inferred from homology"/>
<name>L1NAZ6_9PORP</name>
<feature type="domain" description="CN hydrolase" evidence="6">
    <location>
        <begin position="9"/>
        <end position="243"/>
    </location>
</feature>
<dbReference type="AlphaFoldDB" id="L1NAZ6"/>
<dbReference type="SUPFAM" id="SSF56317">
    <property type="entry name" value="Carbon-nitrogen hydrolase"/>
    <property type="match status" value="1"/>
</dbReference>
<evidence type="ECO:0000256" key="3">
    <source>
        <dbReference type="ARBA" id="ARBA00039118"/>
    </source>
</evidence>
<gene>
    <name evidence="7" type="ORF">HMPREF9134_01691</name>
</gene>
<dbReference type="PROSITE" id="PS50263">
    <property type="entry name" value="CN_HYDROLASE"/>
    <property type="match status" value="1"/>
</dbReference>
<dbReference type="InterPro" id="IPR052737">
    <property type="entry name" value="Omega-amidase_YafV"/>
</dbReference>
<dbReference type="PANTHER" id="PTHR47799">
    <property type="entry name" value="OMEGA-AMIDASE YAFV"/>
    <property type="match status" value="1"/>
</dbReference>
<dbReference type="Proteomes" id="UP000010408">
    <property type="component" value="Unassembled WGS sequence"/>
</dbReference>
<organism evidence="7 8">
    <name type="scientific">Porphyromonas catoniae F0037</name>
    <dbReference type="NCBI Taxonomy" id="1127696"/>
    <lineage>
        <taxon>Bacteria</taxon>
        <taxon>Pseudomonadati</taxon>
        <taxon>Bacteroidota</taxon>
        <taxon>Bacteroidia</taxon>
        <taxon>Bacteroidales</taxon>
        <taxon>Porphyromonadaceae</taxon>
        <taxon>Porphyromonas</taxon>
    </lineage>
</organism>
<dbReference type="eggNOG" id="COG0388">
    <property type="taxonomic scope" value="Bacteria"/>
</dbReference>
<protein>
    <recommendedName>
        <fullName evidence="5">Omega-amidase YafV</fullName>
        <ecNumber evidence="3">3.5.1.3</ecNumber>
    </recommendedName>
</protein>
<evidence type="ECO:0000256" key="5">
    <source>
        <dbReference type="ARBA" id="ARBA00072139"/>
    </source>
</evidence>
<dbReference type="InterPro" id="IPR036526">
    <property type="entry name" value="C-N_Hydrolase_sf"/>
</dbReference>
<dbReference type="FunFam" id="3.60.110.10:FF:000004">
    <property type="entry name" value="Carbon-nitrogen hydrolase"/>
    <property type="match status" value="1"/>
</dbReference>
<dbReference type="Gene3D" id="3.60.110.10">
    <property type="entry name" value="Carbon-nitrogen hydrolase"/>
    <property type="match status" value="1"/>
</dbReference>
<evidence type="ECO:0000256" key="1">
    <source>
        <dbReference type="ARBA" id="ARBA00010613"/>
    </source>
</evidence>
<dbReference type="Pfam" id="PF00795">
    <property type="entry name" value="CN_hydrolase"/>
    <property type="match status" value="1"/>
</dbReference>
<accession>L1NAZ6</accession>
<dbReference type="EC" id="3.5.1.3" evidence="3"/>
<dbReference type="EMBL" id="AMEQ01000040">
    <property type="protein sequence ID" value="EKY00357.1"/>
    <property type="molecule type" value="Genomic_DNA"/>
</dbReference>